<keyword evidence="1" id="KW-0732">Signal</keyword>
<feature type="chain" id="PRO_5038776093" evidence="1">
    <location>
        <begin position="22"/>
        <end position="364"/>
    </location>
</feature>
<protein>
    <submittedName>
        <fullName evidence="3">Lysophospholipase L1-like esterase</fullName>
    </submittedName>
</protein>
<feature type="signal peptide" evidence="1">
    <location>
        <begin position="1"/>
        <end position="21"/>
    </location>
</feature>
<evidence type="ECO:0000256" key="1">
    <source>
        <dbReference type="SAM" id="SignalP"/>
    </source>
</evidence>
<dbReference type="Pfam" id="PF00652">
    <property type="entry name" value="Ricin_B_lectin"/>
    <property type="match status" value="1"/>
</dbReference>
<dbReference type="RefSeq" id="WP_239122268.1">
    <property type="nucleotide sequence ID" value="NZ_BONT01000069.1"/>
</dbReference>
<evidence type="ECO:0000313" key="4">
    <source>
        <dbReference type="Proteomes" id="UP000548476"/>
    </source>
</evidence>
<dbReference type="Proteomes" id="UP000548476">
    <property type="component" value="Unassembled WGS sequence"/>
</dbReference>
<dbReference type="PANTHER" id="PTHR30383">
    <property type="entry name" value="THIOESTERASE 1/PROTEASE 1/LYSOPHOSPHOLIPASE L1"/>
    <property type="match status" value="1"/>
</dbReference>
<dbReference type="EMBL" id="JACHGT010000017">
    <property type="protein sequence ID" value="MBB6038629.1"/>
    <property type="molecule type" value="Genomic_DNA"/>
</dbReference>
<evidence type="ECO:0000313" key="3">
    <source>
        <dbReference type="EMBL" id="MBB6038629.1"/>
    </source>
</evidence>
<keyword evidence="4" id="KW-1185">Reference proteome</keyword>
<dbReference type="SUPFAM" id="SSF52266">
    <property type="entry name" value="SGNH hydrolase"/>
    <property type="match status" value="1"/>
</dbReference>
<dbReference type="Pfam" id="PF13472">
    <property type="entry name" value="Lipase_GDSL_2"/>
    <property type="match status" value="1"/>
</dbReference>
<dbReference type="CDD" id="cd23418">
    <property type="entry name" value="beta-trefoil_Ricin_XLN-like"/>
    <property type="match status" value="1"/>
</dbReference>
<dbReference type="CDD" id="cd01833">
    <property type="entry name" value="XynB_like"/>
    <property type="match status" value="1"/>
</dbReference>
<gene>
    <name evidence="3" type="ORF">HNR73_006515</name>
</gene>
<dbReference type="Gene3D" id="3.40.50.1110">
    <property type="entry name" value="SGNH hydrolase"/>
    <property type="match status" value="1"/>
</dbReference>
<sequence>MTRFFSALAALGLAVTLVAAAVEPASAESNGGVKVMPLGDSITEGTQVPGGYRIGLWQRLASARYTVDLVGSQYNGPGSLGDHDHEGHPGWRIDQVAANVAGWLGTYQPRTVLLHIGTNDVLQNYDLGNAPNRLSALIDRVTNAAPGADVFVAQIIPLANSGQENAVRAFNAAVPGIVQGKVNAGKRVHLVDMHAALATADLIDGVHPTAGGYDKMAAVWYAALSSVPGSIGSPGAQAGATIVGAQSGRCVDVPGSSTANGVQVQLWDCHGGANQRWTYTSDRRLTGNGGKCLDAAGSANGAAVVLWDCNGQANQRWSLNADGSVTGLASGLCLDVSGAATANGSKIQLWGCWGGANQRWSIRA</sequence>
<dbReference type="Gene3D" id="2.80.10.50">
    <property type="match status" value="2"/>
</dbReference>
<dbReference type="PANTHER" id="PTHR30383:SF5">
    <property type="entry name" value="SGNH HYDROLASE-TYPE ESTERASE DOMAIN-CONTAINING PROTEIN"/>
    <property type="match status" value="1"/>
</dbReference>
<accession>A0A841G1R6</accession>
<dbReference type="InterPro" id="IPR000772">
    <property type="entry name" value="Ricin_B_lectin"/>
</dbReference>
<dbReference type="AlphaFoldDB" id="A0A841G1R6"/>
<dbReference type="InterPro" id="IPR051532">
    <property type="entry name" value="Ester_Hydrolysis_Enzymes"/>
</dbReference>
<feature type="domain" description="Ricin B lectin" evidence="2">
    <location>
        <begin position="237"/>
        <end position="363"/>
    </location>
</feature>
<name>A0A841G1R6_9ACTN</name>
<reference evidence="3 4" key="1">
    <citation type="submission" date="2020-08" db="EMBL/GenBank/DDBJ databases">
        <title>Genomic Encyclopedia of Type Strains, Phase IV (KMG-IV): sequencing the most valuable type-strain genomes for metagenomic binning, comparative biology and taxonomic classification.</title>
        <authorList>
            <person name="Goeker M."/>
        </authorList>
    </citation>
    <scope>NUCLEOTIDE SEQUENCE [LARGE SCALE GENOMIC DNA]</scope>
    <source>
        <strain evidence="3 4">YIM 65646</strain>
    </source>
</reference>
<dbReference type="SMART" id="SM00458">
    <property type="entry name" value="RICIN"/>
    <property type="match status" value="1"/>
</dbReference>
<evidence type="ECO:0000259" key="2">
    <source>
        <dbReference type="SMART" id="SM00458"/>
    </source>
</evidence>
<dbReference type="InterPro" id="IPR035992">
    <property type="entry name" value="Ricin_B-like_lectins"/>
</dbReference>
<dbReference type="SUPFAM" id="SSF50370">
    <property type="entry name" value="Ricin B-like lectins"/>
    <property type="match status" value="1"/>
</dbReference>
<dbReference type="PROSITE" id="PS50231">
    <property type="entry name" value="RICIN_B_LECTIN"/>
    <property type="match status" value="1"/>
</dbReference>
<dbReference type="GO" id="GO:0004622">
    <property type="term" value="F:phosphatidylcholine lysophospholipase activity"/>
    <property type="evidence" value="ECO:0007669"/>
    <property type="project" value="TreeGrafter"/>
</dbReference>
<proteinExistence type="predicted"/>
<dbReference type="InterPro" id="IPR036514">
    <property type="entry name" value="SGNH_hydro_sf"/>
</dbReference>
<organism evidence="3 4">
    <name type="scientific">Phytomonospora endophytica</name>
    <dbReference type="NCBI Taxonomy" id="714109"/>
    <lineage>
        <taxon>Bacteria</taxon>
        <taxon>Bacillati</taxon>
        <taxon>Actinomycetota</taxon>
        <taxon>Actinomycetes</taxon>
        <taxon>Micromonosporales</taxon>
        <taxon>Micromonosporaceae</taxon>
        <taxon>Phytomonospora</taxon>
    </lineage>
</organism>
<comment type="caution">
    <text evidence="3">The sequence shown here is derived from an EMBL/GenBank/DDBJ whole genome shotgun (WGS) entry which is preliminary data.</text>
</comment>
<dbReference type="InterPro" id="IPR013830">
    <property type="entry name" value="SGNH_hydro"/>
</dbReference>